<reference evidence="1 2" key="1">
    <citation type="submission" date="2016-12" db="EMBL/GenBank/DDBJ databases">
        <title>The draft genome sequence of Actinophytocola xinjiangensis.</title>
        <authorList>
            <person name="Wang W."/>
            <person name="Yuan L."/>
        </authorList>
    </citation>
    <scope>NUCLEOTIDE SEQUENCE [LARGE SCALE GENOMIC DNA]</scope>
    <source>
        <strain evidence="1 2">CGMCC 4.4663</strain>
    </source>
</reference>
<dbReference type="OrthoDB" id="9787658at2"/>
<dbReference type="RefSeq" id="WP_075135950.1">
    <property type="nucleotide sequence ID" value="NZ_MSIF01000016.1"/>
</dbReference>
<dbReference type="EMBL" id="MSIF01000016">
    <property type="protein sequence ID" value="OLF07358.1"/>
    <property type="molecule type" value="Genomic_DNA"/>
</dbReference>
<proteinExistence type="predicted"/>
<dbReference type="Gene3D" id="3.40.50.12780">
    <property type="entry name" value="N-terminal domain of ligase-like"/>
    <property type="match status" value="1"/>
</dbReference>
<dbReference type="InterPro" id="IPR045851">
    <property type="entry name" value="AMP-bd_C_sf"/>
</dbReference>
<dbReference type="Proteomes" id="UP000185696">
    <property type="component" value="Unassembled WGS sequence"/>
</dbReference>
<organism evidence="1 2">
    <name type="scientific">Actinophytocola xinjiangensis</name>
    <dbReference type="NCBI Taxonomy" id="485602"/>
    <lineage>
        <taxon>Bacteria</taxon>
        <taxon>Bacillati</taxon>
        <taxon>Actinomycetota</taxon>
        <taxon>Actinomycetes</taxon>
        <taxon>Pseudonocardiales</taxon>
        <taxon>Pseudonocardiaceae</taxon>
    </lineage>
</organism>
<evidence type="ECO:0000313" key="1">
    <source>
        <dbReference type="EMBL" id="OLF07358.1"/>
    </source>
</evidence>
<dbReference type="InterPro" id="IPR042099">
    <property type="entry name" value="ANL_N_sf"/>
</dbReference>
<dbReference type="SUPFAM" id="SSF56801">
    <property type="entry name" value="Acetyl-CoA synthetase-like"/>
    <property type="match status" value="1"/>
</dbReference>
<evidence type="ECO:0000313" key="2">
    <source>
        <dbReference type="Proteomes" id="UP000185696"/>
    </source>
</evidence>
<evidence type="ECO:0008006" key="3">
    <source>
        <dbReference type="Google" id="ProtNLM"/>
    </source>
</evidence>
<name>A0A7Z1AVK0_9PSEU</name>
<comment type="caution">
    <text evidence="1">The sequence shown here is derived from an EMBL/GenBank/DDBJ whole genome shotgun (WGS) entry which is preliminary data.</text>
</comment>
<keyword evidence="2" id="KW-1185">Reference proteome</keyword>
<dbReference type="AlphaFoldDB" id="A0A7Z1AVK0"/>
<dbReference type="Gene3D" id="3.30.300.30">
    <property type="match status" value="1"/>
</dbReference>
<gene>
    <name evidence="1" type="ORF">BLA60_27700</name>
</gene>
<sequence>MTSTDEEFATSGTCGESVVWTRTRDQLFSEVTLLAEVLGPVDRVVNYAPTTHLYGRLLGDLLPAHLNVPVRHLWDTPWQVPDRTPGERVLLVCLPSTWLMLRSLAGDLGGVIAVHSTGPVTPATRQTLTRLAGSGFRAVEILGSTETGAVAHRTLSPRPARASVWTLFPDVDLVTDLVTDPVSPTEQPLRVRGPRNARLAGQDRPAEPVSLEDLVRPVGKRQFELLGRATRLIKINGRRLRLDDVEHEVRVRFPGVDLVCLPRRDEVRAEHYELFYADDTGLVTGQDVQAALAKAFQGVPVPRRVVRVAAVPRSATGKVRIDRLLAAARGAVENAL</sequence>
<accession>A0A7Z1AVK0</accession>
<protein>
    <recommendedName>
        <fullName evidence="3">Acyl-CoA synthetase (AMP-forming)/AMP-acid ligase II</fullName>
    </recommendedName>
</protein>